<dbReference type="AlphaFoldDB" id="A0A5Q0GVA5"/>
<name>A0A5Q0GVA5_SACSY</name>
<proteinExistence type="predicted"/>
<sequence length="154" mass="16870">MGPRRDRWRSAGGHPSPDAAWVDREFHEVVTDLVGTPTELVAPDGAAVRQARTALRGASVQGHGATPLRFPGRHHDPESDPHCNYLRYCDPETARCATDSIARFDINPNTPHVQQLGPHLNLKTQVNGRPIRSGPYSDPHIPIDPSTTRPGDIP</sequence>
<gene>
    <name evidence="2" type="ORF">EKG83_10310</name>
</gene>
<reference evidence="3" key="1">
    <citation type="journal article" date="2021" name="Curr. Microbiol.">
        <title>Complete genome of nocamycin-producing strain Saccharothrix syringae NRRL B-16468 reveals the biosynthetic potential for secondary metabolites.</title>
        <authorList>
            <person name="Mo X."/>
            <person name="Yang S."/>
        </authorList>
    </citation>
    <scope>NUCLEOTIDE SEQUENCE [LARGE SCALE GENOMIC DNA]</scope>
    <source>
        <strain evidence="3">ATCC 51364 / DSM 43886 / JCM 6844 / KCTC 9398 / NBRC 14523 / NRRL B-16468 / INA 2240</strain>
    </source>
</reference>
<protein>
    <submittedName>
        <fullName evidence="2">Uncharacterized protein</fullName>
    </submittedName>
</protein>
<dbReference type="KEGG" id="ssyi:EKG83_10310"/>
<keyword evidence="3" id="KW-1185">Reference proteome</keyword>
<dbReference type="Proteomes" id="UP000325787">
    <property type="component" value="Chromosome"/>
</dbReference>
<feature type="region of interest" description="Disordered" evidence="1">
    <location>
        <begin position="56"/>
        <end position="77"/>
    </location>
</feature>
<dbReference type="EMBL" id="CP034550">
    <property type="protein sequence ID" value="QFZ17823.1"/>
    <property type="molecule type" value="Genomic_DNA"/>
</dbReference>
<feature type="compositionally biased region" description="Polar residues" evidence="1">
    <location>
        <begin position="145"/>
        <end position="154"/>
    </location>
</feature>
<dbReference type="Gene3D" id="2.180.10.10">
    <property type="entry name" value="RHS repeat-associated core"/>
    <property type="match status" value="1"/>
</dbReference>
<evidence type="ECO:0000313" key="2">
    <source>
        <dbReference type="EMBL" id="QFZ17823.1"/>
    </source>
</evidence>
<accession>A0A5Q0GVA5</accession>
<dbReference type="OrthoDB" id="4981820at2"/>
<evidence type="ECO:0000256" key="1">
    <source>
        <dbReference type="SAM" id="MobiDB-lite"/>
    </source>
</evidence>
<feature type="region of interest" description="Disordered" evidence="1">
    <location>
        <begin position="127"/>
        <end position="154"/>
    </location>
</feature>
<organism evidence="2 3">
    <name type="scientific">Saccharothrix syringae</name>
    <name type="common">Nocardiopsis syringae</name>
    <dbReference type="NCBI Taxonomy" id="103733"/>
    <lineage>
        <taxon>Bacteria</taxon>
        <taxon>Bacillati</taxon>
        <taxon>Actinomycetota</taxon>
        <taxon>Actinomycetes</taxon>
        <taxon>Pseudonocardiales</taxon>
        <taxon>Pseudonocardiaceae</taxon>
        <taxon>Saccharothrix</taxon>
    </lineage>
</organism>
<dbReference type="RefSeq" id="WP_153277992.1">
    <property type="nucleotide sequence ID" value="NZ_CP034550.1"/>
</dbReference>
<evidence type="ECO:0000313" key="3">
    <source>
        <dbReference type="Proteomes" id="UP000325787"/>
    </source>
</evidence>